<dbReference type="AlphaFoldDB" id="A0A1N6QUX8"/>
<proteinExistence type="predicted"/>
<dbReference type="EMBL" id="FTMA01000001">
    <property type="protein sequence ID" value="SIQ20387.1"/>
    <property type="molecule type" value="Genomic_DNA"/>
</dbReference>
<dbReference type="STRING" id="228959.SAMN05421797_1011034"/>
<evidence type="ECO:0000313" key="2">
    <source>
        <dbReference type="EMBL" id="SIQ20387.1"/>
    </source>
</evidence>
<keyword evidence="3" id="KW-1185">Reference proteome</keyword>
<dbReference type="OrthoDB" id="603257at2"/>
<keyword evidence="2" id="KW-0540">Nuclease</keyword>
<evidence type="ECO:0000313" key="3">
    <source>
        <dbReference type="Proteomes" id="UP000186953"/>
    </source>
</evidence>
<feature type="coiled-coil region" evidence="1">
    <location>
        <begin position="725"/>
        <end position="759"/>
    </location>
</feature>
<name>A0A1N6QUX8_9FLAO</name>
<dbReference type="GO" id="GO:0004527">
    <property type="term" value="F:exonuclease activity"/>
    <property type="evidence" value="ECO:0007669"/>
    <property type="project" value="UniProtKB-KW"/>
</dbReference>
<dbReference type="Proteomes" id="UP000186953">
    <property type="component" value="Unassembled WGS sequence"/>
</dbReference>
<keyword evidence="1" id="KW-0175">Coiled coil</keyword>
<accession>A0A1N6QUX8</accession>
<feature type="coiled-coil region" evidence="1">
    <location>
        <begin position="416"/>
        <end position="450"/>
    </location>
</feature>
<evidence type="ECO:0000256" key="1">
    <source>
        <dbReference type="SAM" id="Coils"/>
    </source>
</evidence>
<reference evidence="3" key="1">
    <citation type="submission" date="2017-01" db="EMBL/GenBank/DDBJ databases">
        <authorList>
            <person name="Varghese N."/>
            <person name="Submissions S."/>
        </authorList>
    </citation>
    <scope>NUCLEOTIDE SEQUENCE [LARGE SCALE GENOMIC DNA]</scope>
    <source>
        <strain evidence="3">DSM 15366</strain>
    </source>
</reference>
<keyword evidence="2" id="KW-0269">Exonuclease</keyword>
<feature type="coiled-coil region" evidence="1">
    <location>
        <begin position="294"/>
        <end position="321"/>
    </location>
</feature>
<dbReference type="Gene3D" id="3.40.1140.10">
    <property type="match status" value="1"/>
</dbReference>
<protein>
    <submittedName>
        <fullName evidence="2">DNA repair exonuclease SbcCD ATPase subunit</fullName>
    </submittedName>
</protein>
<organism evidence="2 3">
    <name type="scientific">Maribacter ulvicola</name>
    <dbReference type="NCBI Taxonomy" id="228959"/>
    <lineage>
        <taxon>Bacteria</taxon>
        <taxon>Pseudomonadati</taxon>
        <taxon>Bacteroidota</taxon>
        <taxon>Flavobacteriia</taxon>
        <taxon>Flavobacteriales</taxon>
        <taxon>Flavobacteriaceae</taxon>
        <taxon>Maribacter</taxon>
    </lineage>
</organism>
<keyword evidence="2" id="KW-0378">Hydrolase</keyword>
<dbReference type="RefSeq" id="WP_076547208.1">
    <property type="nucleotide sequence ID" value="NZ_FTMA01000001.1"/>
</dbReference>
<gene>
    <name evidence="2" type="ORF">SAMN05421797_1011034</name>
</gene>
<sequence length="1098" mass="128029">MQNNYPRIHSLSTIGVKQHFNADYLFHPYRTDFSGESGSGKSMIADMIQLILVGSSEFKSATEGNKQRDVKGMLISQKGNSSSRGYIFLNIEVKPKNYYVIGVYIEGTSNAAEMFIIQNGYDWDDLIALDRPVLNKDLIIDNKVETLKNLCEKVEFARMKFFRRKNYHKILYNNDILSLDLTKDETLKTYANIIRSFSRGKGFKTESENLKKFLFGDDEQNAILNKYNEEVNNISNDFHEHKRYSDEIKLIKEKQVLLKTVLEKQKEYKSIYAEYFTKKFNYWNSFKKTTSIDKLKLETELSEKKNELHFVENEILRLQINDLQELLNTKDKVVKLTEKDKDKNDIAKQFLNISQTKLQIDITEKWLASFNNNIEKVDKWFSSQREENDNKLALQKFLKHLSTHKILDAFEKSDWLIDYQKENKEYPKKIDKLEKEITELESLSKFSDLNNPESLVNWALDNLEFPLSPSLESVLKYFQKYGKIKPSEIKSNRYVPFPEQLFQNINSNIKDKNKEGFWLNLDGVYEFITYSEHQVLNVENPKDIINSLSDYKEGIEEKLSRCIAEKKNEESLKNLLFEYTNLEKHIELFKRKDKLLNFKIDDSLKVLTKDSFNLHLEAYKNKDDILKQYESLQKQFEEFTSRKSLLEGYQKTIKELETNLFENKTSVNTQHILERITSDKQHLVEQEEILKERKFDNKLFLKARTKGVITPKLLIELKYELSGNIKEFKLNIEKKEAQLSVAEQEIEQTKELNEQLFKSEIKFKKNIEETVNPDIGGHNSFQNKANRAQQAYTAYLKIITKDLPYDETASIGQLANYLLPTVFPSSKVDEDLISNDIVDRLSKLTQDIQEIGSRKVDIIGSVFNDVYNVYRGYLTKINDINDYLKKDNKEITGGNKASLTFKKSIHYPENWLSTFRKQLQNQMNYTGLFSDLRDEIDINKMMIKAFQKLGGSTKVEPEDLMNPTSYFDLVFELKLENEDVNSGSNGQTYAANALLCLARLSLIEEKDKDGLKIMPIDEAEGLGSNYDMLHELAKKEEYQIITMAIETAGEITHDGQYIYIMNENNLANVDSFVPPLGIFSDDVTEDIEQYIQSLSDNE</sequence>